<dbReference type="InterPro" id="IPR031815">
    <property type="entry name" value="DUF5074"/>
</dbReference>
<dbReference type="Pfam" id="PF16819">
    <property type="entry name" value="DUF5074"/>
    <property type="match status" value="1"/>
</dbReference>
<dbReference type="InterPro" id="IPR011045">
    <property type="entry name" value="N2O_reductase_N"/>
</dbReference>
<dbReference type="Gene3D" id="2.130.10.10">
    <property type="entry name" value="YVTN repeat-like/Quinoprotein amine dehydrogenase"/>
    <property type="match status" value="1"/>
</dbReference>
<dbReference type="PROSITE" id="PS51257">
    <property type="entry name" value="PROKAR_LIPOPROTEIN"/>
    <property type="match status" value="1"/>
</dbReference>
<organism evidence="2 3">
    <name type="scientific">Fulvivirga marina</name>
    <dbReference type="NCBI Taxonomy" id="2494733"/>
    <lineage>
        <taxon>Bacteria</taxon>
        <taxon>Pseudomonadati</taxon>
        <taxon>Bacteroidota</taxon>
        <taxon>Cytophagia</taxon>
        <taxon>Cytophagales</taxon>
        <taxon>Fulvivirgaceae</taxon>
        <taxon>Fulvivirga</taxon>
    </lineage>
</organism>
<evidence type="ECO:0000256" key="1">
    <source>
        <dbReference type="SAM" id="SignalP"/>
    </source>
</evidence>
<dbReference type="Proteomes" id="UP000614216">
    <property type="component" value="Unassembled WGS sequence"/>
</dbReference>
<feature type="chain" id="PRO_5036698919" description="YncE family protein" evidence="1">
    <location>
        <begin position="23"/>
        <end position="362"/>
    </location>
</feature>
<evidence type="ECO:0000313" key="2">
    <source>
        <dbReference type="EMBL" id="MBL6447018.1"/>
    </source>
</evidence>
<gene>
    <name evidence="2" type="ORF">JMN32_11905</name>
</gene>
<dbReference type="InterPro" id="IPR051200">
    <property type="entry name" value="Host-pathogen_enzymatic-act"/>
</dbReference>
<keyword evidence="1" id="KW-0732">Signal</keyword>
<proteinExistence type="predicted"/>
<sequence>MKNQFLKRVLFGLLITSSALLGACSDDEGASPQPGQDGFFVLNEGGFGNGDASLSYFDKATNTMINDVFFNNTDRPLGDQAQSMSIHNGNGYIVVQNSEKIEVINAESFASLGTINTEAGIASPRYFLGIDETKGYVTDWGADKVTGTVKVVDLQTLKVIKTIDVGQGANKLVRVGDKVYVANNGGWGYDNKVVIIDINADEVVGNIIVGDNPSAIKVDRNNNIWVAGNGKKVYNSDWSVDEANSTAPFIAKIVNDKVSLKLEFASVYEGLKEVVMNNAGDQFYFNASEAVYKMSIDATELPSTPFIEKSFYGLSVDPSTDNIIGAEVPNYTSAGTVYRYSSAGELIDKYTAGIAPNGCAFR</sequence>
<name>A0A937KEA7_9BACT</name>
<reference evidence="2" key="1">
    <citation type="submission" date="2021-01" db="EMBL/GenBank/DDBJ databases">
        <title>Fulvivirga kasyanovii gen. nov., sp nov., a novel member of the phylum Bacteroidetes isolated from seawater in a mussel farm.</title>
        <authorList>
            <person name="Zhao L.-H."/>
            <person name="Wang Z.-J."/>
        </authorList>
    </citation>
    <scope>NUCLEOTIDE SEQUENCE</scope>
    <source>
        <strain evidence="2">29W222</strain>
    </source>
</reference>
<evidence type="ECO:0000313" key="3">
    <source>
        <dbReference type="Proteomes" id="UP000614216"/>
    </source>
</evidence>
<dbReference type="EMBL" id="JAEUGD010000042">
    <property type="protein sequence ID" value="MBL6447018.1"/>
    <property type="molecule type" value="Genomic_DNA"/>
</dbReference>
<dbReference type="SUPFAM" id="SSF50974">
    <property type="entry name" value="Nitrous oxide reductase, N-terminal domain"/>
    <property type="match status" value="1"/>
</dbReference>
<evidence type="ECO:0008006" key="4">
    <source>
        <dbReference type="Google" id="ProtNLM"/>
    </source>
</evidence>
<dbReference type="InterPro" id="IPR015943">
    <property type="entry name" value="WD40/YVTN_repeat-like_dom_sf"/>
</dbReference>
<accession>A0A937KEA7</accession>
<dbReference type="RefSeq" id="WP_202856548.1">
    <property type="nucleotide sequence ID" value="NZ_JAEUGD010000042.1"/>
</dbReference>
<dbReference type="PANTHER" id="PTHR47197:SF3">
    <property type="entry name" value="DIHYDRO-HEME D1 DEHYDROGENASE"/>
    <property type="match status" value="1"/>
</dbReference>
<protein>
    <recommendedName>
        <fullName evidence="4">YncE family protein</fullName>
    </recommendedName>
</protein>
<dbReference type="PANTHER" id="PTHR47197">
    <property type="entry name" value="PROTEIN NIRF"/>
    <property type="match status" value="1"/>
</dbReference>
<keyword evidence="3" id="KW-1185">Reference proteome</keyword>
<dbReference type="AlphaFoldDB" id="A0A937KEA7"/>
<comment type="caution">
    <text evidence="2">The sequence shown here is derived from an EMBL/GenBank/DDBJ whole genome shotgun (WGS) entry which is preliminary data.</text>
</comment>
<feature type="signal peptide" evidence="1">
    <location>
        <begin position="1"/>
        <end position="22"/>
    </location>
</feature>